<proteinExistence type="predicted"/>
<comment type="caution">
    <text evidence="2">The sequence shown here is derived from an EMBL/GenBank/DDBJ whole genome shotgun (WGS) entry which is preliminary data.</text>
</comment>
<reference evidence="2 3" key="1">
    <citation type="submission" date="2020-02" db="EMBL/GenBank/DDBJ databases">
        <authorList>
            <person name="Dziuba M."/>
            <person name="Kuznetsov B."/>
            <person name="Mardanov A."/>
            <person name="Ravin N."/>
            <person name="Grouzdev D."/>
        </authorList>
    </citation>
    <scope>NUCLEOTIDE SEQUENCE [LARGE SCALE GENOMIC DNA]</scope>
    <source>
        <strain evidence="2 3">SpK</strain>
    </source>
</reference>
<evidence type="ECO:0000313" key="3">
    <source>
        <dbReference type="Proteomes" id="UP000480684"/>
    </source>
</evidence>
<protein>
    <submittedName>
        <fullName evidence="2">Chemotaxis protein chel</fullName>
    </submittedName>
</protein>
<dbReference type="RefSeq" id="WP_163680900.1">
    <property type="nucleotide sequence ID" value="NZ_JAAIYP010000039.1"/>
</dbReference>
<dbReference type="Proteomes" id="UP000480684">
    <property type="component" value="Unassembled WGS sequence"/>
</dbReference>
<organism evidence="2 3">
    <name type="scientific">Magnetospirillum aberrantis SpK</name>
    <dbReference type="NCBI Taxonomy" id="908842"/>
    <lineage>
        <taxon>Bacteria</taxon>
        <taxon>Pseudomonadati</taxon>
        <taxon>Pseudomonadota</taxon>
        <taxon>Alphaproteobacteria</taxon>
        <taxon>Rhodospirillales</taxon>
        <taxon>Rhodospirillaceae</taxon>
        <taxon>Magnetospirillum</taxon>
    </lineage>
</organism>
<accession>A0A7C9QUU0</accession>
<evidence type="ECO:0000313" key="2">
    <source>
        <dbReference type="EMBL" id="NFV81203.1"/>
    </source>
</evidence>
<dbReference type="AlphaFoldDB" id="A0A7C9QUU0"/>
<feature type="domain" description="Flagellar protein FlgJ N-terminal" evidence="1">
    <location>
        <begin position="50"/>
        <end position="97"/>
    </location>
</feature>
<keyword evidence="3" id="KW-1185">Reference proteome</keyword>
<gene>
    <name evidence="2" type="ORF">G4223_13880</name>
</gene>
<evidence type="ECO:0000259" key="1">
    <source>
        <dbReference type="Pfam" id="PF10135"/>
    </source>
</evidence>
<dbReference type="EMBL" id="JAAIYP010000039">
    <property type="protein sequence ID" value="NFV81203.1"/>
    <property type="molecule type" value="Genomic_DNA"/>
</dbReference>
<dbReference type="InterPro" id="IPR019301">
    <property type="entry name" value="Flagellar_prot_FlgJ_N"/>
</dbReference>
<dbReference type="Pfam" id="PF10135">
    <property type="entry name" value="Rod-binding"/>
    <property type="match status" value="1"/>
</dbReference>
<name>A0A7C9QUU0_9PROT</name>
<sequence length="107" mass="11397">MDVVAAATANAEMAATAPRPVATKAANPEQARATGKQFEAMFVTQMLNHMFTGLDAEDSYFGGGQAEAMFRPMLMEEYGKLIANRGNGIGLADQVTRTLLAQQEAQA</sequence>